<evidence type="ECO:0000259" key="3">
    <source>
        <dbReference type="PROSITE" id="PS50975"/>
    </source>
</evidence>
<name>A0A9E6XWX9_9ACTN</name>
<keyword evidence="4" id="KW-0436">Ligase</keyword>
<dbReference type="InterPro" id="IPR013815">
    <property type="entry name" value="ATP_grasp_subdomain_1"/>
</dbReference>
<keyword evidence="1" id="KW-0067">ATP-binding</keyword>
<proteinExistence type="predicted"/>
<dbReference type="InterPro" id="IPR016102">
    <property type="entry name" value="Succinyl-CoA_synth-like"/>
</dbReference>
<feature type="domain" description="ATP-grasp" evidence="3">
    <location>
        <begin position="447"/>
        <end position="483"/>
    </location>
</feature>
<dbReference type="SUPFAM" id="SSF51735">
    <property type="entry name" value="NAD(P)-binding Rossmann-fold domains"/>
    <property type="match status" value="1"/>
</dbReference>
<dbReference type="SUPFAM" id="SSF52210">
    <property type="entry name" value="Succinyl-CoA synthetase domains"/>
    <property type="match status" value="2"/>
</dbReference>
<dbReference type="GO" id="GO:0050563">
    <property type="term" value="F:trans-feruloyl-CoA synthase activity"/>
    <property type="evidence" value="ECO:0007669"/>
    <property type="project" value="UniProtKB-EC"/>
</dbReference>
<dbReference type="PROSITE" id="PS50975">
    <property type="entry name" value="ATP_GRASP"/>
    <property type="match status" value="1"/>
</dbReference>
<gene>
    <name evidence="4" type="primary">fcs</name>
    <name evidence="4" type="ORF">DSM104329_02376</name>
</gene>
<dbReference type="Gene3D" id="3.30.470.20">
    <property type="entry name" value="ATP-grasp fold, B domain"/>
    <property type="match status" value="1"/>
</dbReference>
<evidence type="ECO:0000313" key="4">
    <source>
        <dbReference type="EMBL" id="UGS35979.1"/>
    </source>
</evidence>
<dbReference type="InterPro" id="IPR011761">
    <property type="entry name" value="ATP-grasp"/>
</dbReference>
<dbReference type="AlphaFoldDB" id="A0A9E6XWX9"/>
<dbReference type="Gene3D" id="3.30.1490.20">
    <property type="entry name" value="ATP-grasp fold, A domain"/>
    <property type="match status" value="1"/>
</dbReference>
<dbReference type="EC" id="6.2.1.34" evidence="4"/>
<keyword evidence="5" id="KW-1185">Reference proteome</keyword>
<keyword evidence="1" id="KW-0547">Nucleotide-binding</keyword>
<dbReference type="GO" id="GO:0046872">
    <property type="term" value="F:metal ion binding"/>
    <property type="evidence" value="ECO:0007669"/>
    <property type="project" value="InterPro"/>
</dbReference>
<sequence>MLRQWRFAGEVFGVNPKYNQVGGAPCVADVRDLETPPDVAYVVLPAAAVPAAVRACAAAGVGHVVISTGGFSETGEEGSRLEEEIKDVVREHPLRVLGPNCEGVWNVHHRMPLTFGSAAMREDIAPGPIAVVSQSGSVGAGLAQGCLSRGIGCGYLITTGNEADLTVSDALEALVDREDVGGVVCFVEGIRDADRFLAACARARAADIPIAVLRGGRSDAARAAMQSHTGRLVGQDRFYDALFRQAGARRARGLGDLLDFAEGVARFGRRPNRDVAVVSLSGGACALILDECDARGLSRAQLSEATIRRLSERLPSYATIGNPVDLAGLTLNDPAALLDTVEIVLEDASTGCALVQLANRGARDADDHGAELAVVADRHGKPIALSFIGGLPGDEVLRRLRRLGIGCFDDPARAVATLAAGLPSARGAAPGASRGPGGESASWHEGARLLERARIPVARTLHASSAEGVADSVGQIGAPVVVKLDSDTALHRSDVRGVFVDVPTVDAAIAIYRDLEQTWGEGCRVLVQEMARGGVEVLVSVRREPDLGMGVVIGSGGVETELLDDVVAVIAPVDPTLLFDVIAETKVGRRLAGYRGGPRHDGAALVAAVVGLLEAVTESPDVVEVELNPLIVLEEGKGVCAVDIVLQRGRGGSHER</sequence>
<reference evidence="4" key="1">
    <citation type="journal article" date="2022" name="Int. J. Syst. Evol. Microbiol.">
        <title>Pseudomonas aegrilactucae sp. nov. and Pseudomonas morbosilactucae sp. nov., pathogens causing bacterial rot of lettuce in Japan.</title>
        <authorList>
            <person name="Sawada H."/>
            <person name="Fujikawa T."/>
            <person name="Satou M."/>
        </authorList>
    </citation>
    <scope>NUCLEOTIDE SEQUENCE</scope>
    <source>
        <strain evidence="4">0166_1</strain>
    </source>
</reference>
<feature type="compositionally biased region" description="Low complexity" evidence="2">
    <location>
        <begin position="424"/>
        <end position="433"/>
    </location>
</feature>
<dbReference type="Pfam" id="PF13607">
    <property type="entry name" value="Succ_CoA_lig"/>
    <property type="match status" value="1"/>
</dbReference>
<protein>
    <submittedName>
        <fullName evidence="4">Trans-feruloyl-CoA synthase</fullName>
        <ecNumber evidence="4">6.2.1.34</ecNumber>
    </submittedName>
</protein>
<dbReference type="PANTHER" id="PTHR42793">
    <property type="entry name" value="COA BINDING DOMAIN CONTAINING PROTEIN"/>
    <property type="match status" value="1"/>
</dbReference>
<dbReference type="SUPFAM" id="SSF56059">
    <property type="entry name" value="Glutathione synthetase ATP-binding domain-like"/>
    <property type="match status" value="1"/>
</dbReference>
<dbReference type="EMBL" id="CP087164">
    <property type="protein sequence ID" value="UGS35979.1"/>
    <property type="molecule type" value="Genomic_DNA"/>
</dbReference>
<evidence type="ECO:0000313" key="5">
    <source>
        <dbReference type="Proteomes" id="UP001162834"/>
    </source>
</evidence>
<dbReference type="InterPro" id="IPR003781">
    <property type="entry name" value="CoA-bd"/>
</dbReference>
<dbReference type="Pfam" id="PF13380">
    <property type="entry name" value="CoA_binding_2"/>
    <property type="match status" value="1"/>
</dbReference>
<dbReference type="Gene3D" id="3.40.50.720">
    <property type="entry name" value="NAD(P)-binding Rossmann-like Domain"/>
    <property type="match status" value="1"/>
</dbReference>
<organism evidence="4 5">
    <name type="scientific">Capillimicrobium parvum</name>
    <dbReference type="NCBI Taxonomy" id="2884022"/>
    <lineage>
        <taxon>Bacteria</taxon>
        <taxon>Bacillati</taxon>
        <taxon>Actinomycetota</taxon>
        <taxon>Thermoleophilia</taxon>
        <taxon>Solirubrobacterales</taxon>
        <taxon>Capillimicrobiaceae</taxon>
        <taxon>Capillimicrobium</taxon>
    </lineage>
</organism>
<dbReference type="Proteomes" id="UP001162834">
    <property type="component" value="Chromosome"/>
</dbReference>
<dbReference type="SMART" id="SM00881">
    <property type="entry name" value="CoA_binding"/>
    <property type="match status" value="1"/>
</dbReference>
<dbReference type="Gene3D" id="3.40.50.261">
    <property type="entry name" value="Succinyl-CoA synthetase domains"/>
    <property type="match status" value="2"/>
</dbReference>
<accession>A0A9E6XWX9</accession>
<dbReference type="PANTHER" id="PTHR42793:SF1">
    <property type="entry name" value="PEPTIDYL-LYSINE N-ACETYLTRANSFERASE PATZ"/>
    <property type="match status" value="1"/>
</dbReference>
<dbReference type="InterPro" id="IPR036291">
    <property type="entry name" value="NAD(P)-bd_dom_sf"/>
</dbReference>
<dbReference type="GO" id="GO:0005524">
    <property type="term" value="F:ATP binding"/>
    <property type="evidence" value="ECO:0007669"/>
    <property type="project" value="UniProtKB-UniRule"/>
</dbReference>
<feature type="region of interest" description="Disordered" evidence="2">
    <location>
        <begin position="424"/>
        <end position="443"/>
    </location>
</feature>
<dbReference type="InterPro" id="IPR032875">
    <property type="entry name" value="Succ_CoA_lig_flav_dom"/>
</dbReference>
<evidence type="ECO:0000256" key="2">
    <source>
        <dbReference type="SAM" id="MobiDB-lite"/>
    </source>
</evidence>
<dbReference type="Pfam" id="PF13549">
    <property type="entry name" value="ATP-grasp_5"/>
    <property type="match status" value="1"/>
</dbReference>
<dbReference type="KEGG" id="sbae:DSM104329_02376"/>
<evidence type="ECO:0000256" key="1">
    <source>
        <dbReference type="PROSITE-ProRule" id="PRU00409"/>
    </source>
</evidence>